<proteinExistence type="inferred from homology"/>
<dbReference type="Proteomes" id="UP001255416">
    <property type="component" value="Unassembled WGS sequence"/>
</dbReference>
<evidence type="ECO:0000256" key="4">
    <source>
        <dbReference type="ARBA" id="ARBA00022448"/>
    </source>
</evidence>
<dbReference type="EMBL" id="JASMWN010000010">
    <property type="protein sequence ID" value="MDU9004831.1"/>
    <property type="molecule type" value="Genomic_DNA"/>
</dbReference>
<feature type="transmembrane region" description="Helical" evidence="13">
    <location>
        <begin position="228"/>
        <end position="253"/>
    </location>
</feature>
<keyword evidence="11 13" id="KW-0472">Membrane</keyword>
<evidence type="ECO:0000256" key="10">
    <source>
        <dbReference type="ARBA" id="ARBA00023112"/>
    </source>
</evidence>
<evidence type="ECO:0000256" key="6">
    <source>
        <dbReference type="ARBA" id="ARBA00022596"/>
    </source>
</evidence>
<feature type="transmembrane region" description="Helical" evidence="13">
    <location>
        <begin position="95"/>
        <end position="117"/>
    </location>
</feature>
<evidence type="ECO:0000256" key="3">
    <source>
        <dbReference type="ARBA" id="ARBA00022426"/>
    </source>
</evidence>
<comment type="caution">
    <text evidence="14">The sequence shown here is derived from an EMBL/GenBank/DDBJ whole genome shotgun (WGS) entry which is preliminary data.</text>
</comment>
<evidence type="ECO:0000256" key="13">
    <source>
        <dbReference type="RuleBase" id="RU362101"/>
    </source>
</evidence>
<gene>
    <name evidence="14" type="ORF">QO231_13330</name>
</gene>
<feature type="transmembrane region" description="Helical" evidence="13">
    <location>
        <begin position="201"/>
        <end position="222"/>
    </location>
</feature>
<dbReference type="Pfam" id="PF03824">
    <property type="entry name" value="NicO"/>
    <property type="match status" value="1"/>
</dbReference>
<dbReference type="InterPro" id="IPR051224">
    <property type="entry name" value="NiCoT_RcnA"/>
</dbReference>
<keyword evidence="9" id="KW-0406">Ion transport</keyword>
<evidence type="ECO:0000256" key="12">
    <source>
        <dbReference type="ARBA" id="ARBA00023285"/>
    </source>
</evidence>
<keyword evidence="4 13" id="KW-0813">Transport</keyword>
<keyword evidence="10" id="KW-0921">Nickel transport</keyword>
<evidence type="ECO:0000256" key="8">
    <source>
        <dbReference type="ARBA" id="ARBA00022989"/>
    </source>
</evidence>
<dbReference type="RefSeq" id="WP_316777103.1">
    <property type="nucleotide sequence ID" value="NZ_JASMWN010000010.1"/>
</dbReference>
<keyword evidence="8 13" id="KW-1133">Transmembrane helix</keyword>
<keyword evidence="5" id="KW-1003">Cell membrane</keyword>
<evidence type="ECO:0000256" key="9">
    <source>
        <dbReference type="ARBA" id="ARBA00023065"/>
    </source>
</evidence>
<protein>
    <recommendedName>
        <fullName evidence="13">Nickel/cobalt efflux system</fullName>
    </recommendedName>
</protein>
<dbReference type="PANTHER" id="PTHR40659:SF1">
    <property type="entry name" value="NICKEL_COBALT EFFLUX SYSTEM RCNA"/>
    <property type="match status" value="1"/>
</dbReference>
<comment type="similarity">
    <text evidence="13">Belongs to the NiCoT transporter (TC 2.A.52) family.</text>
</comment>
<keyword evidence="7 13" id="KW-0812">Transmembrane</keyword>
<evidence type="ECO:0000256" key="1">
    <source>
        <dbReference type="ARBA" id="ARBA00002510"/>
    </source>
</evidence>
<keyword evidence="15" id="KW-1185">Reference proteome</keyword>
<dbReference type="PANTHER" id="PTHR40659">
    <property type="entry name" value="NICKEL/COBALT EFFLUX SYSTEM RCNA"/>
    <property type="match status" value="1"/>
</dbReference>
<evidence type="ECO:0000256" key="7">
    <source>
        <dbReference type="ARBA" id="ARBA00022692"/>
    </source>
</evidence>
<name>A0ABU3VF78_9RHOB</name>
<feature type="transmembrane region" description="Helical" evidence="13">
    <location>
        <begin position="274"/>
        <end position="295"/>
    </location>
</feature>
<evidence type="ECO:0000256" key="11">
    <source>
        <dbReference type="ARBA" id="ARBA00023136"/>
    </source>
</evidence>
<comment type="function">
    <text evidence="1">Efflux system for nickel and cobalt.</text>
</comment>
<organism evidence="14 15">
    <name type="scientific">Sedimentitalea todarodis</name>
    <dbReference type="NCBI Taxonomy" id="1631240"/>
    <lineage>
        <taxon>Bacteria</taxon>
        <taxon>Pseudomonadati</taxon>
        <taxon>Pseudomonadota</taxon>
        <taxon>Alphaproteobacteria</taxon>
        <taxon>Rhodobacterales</taxon>
        <taxon>Paracoccaceae</taxon>
        <taxon>Sedimentitalea</taxon>
    </lineage>
</organism>
<accession>A0ABU3VF78</accession>
<comment type="subcellular location">
    <subcellularLocation>
        <location evidence="2 13">Cell membrane</location>
        <topology evidence="2 13">Multi-pass membrane protein</topology>
    </subcellularLocation>
</comment>
<dbReference type="InterPro" id="IPR011541">
    <property type="entry name" value="Ni/Co_transpt_high_affinity"/>
</dbReference>
<evidence type="ECO:0000256" key="2">
    <source>
        <dbReference type="ARBA" id="ARBA00004651"/>
    </source>
</evidence>
<reference evidence="15" key="1">
    <citation type="submission" date="2023-05" db="EMBL/GenBank/DDBJ databases">
        <title>Sedimentitalea sp. nov. JM2-8.</title>
        <authorList>
            <person name="Huang J."/>
        </authorList>
    </citation>
    <scope>NUCLEOTIDE SEQUENCE [LARGE SCALE GENOMIC DNA]</scope>
    <source>
        <strain evidence="15">KHS03</strain>
    </source>
</reference>
<keyword evidence="12" id="KW-0170">Cobalt</keyword>
<feature type="transmembrane region" description="Helical" evidence="13">
    <location>
        <begin position="56"/>
        <end position="74"/>
    </location>
</feature>
<keyword evidence="6" id="KW-0533">Nickel</keyword>
<sequence length="299" mass="30770">MSRFLIVPVLLALAYALWLWSSGGFDQIAAMAALEQRDFQNRIARTLRELRGGGEGSLLVLLIACFAYGFFHAVGPGHGKVLLGGYGLGRKVSALRLATIGFAASLGQAITAIALVYTGVLLLSLGREQMVGLTEDIMAPASYAAIALIGGWLILRGIRHVRKAAANHDHDHDHDGTCGSCGHRHAPTPDEVAGARSLTEVLALILSIAIRPCTGALFVLLITWQMGIALAGIAGAFAMALGTATVTVAVGLGAVGLRGGLVASLTSGGLAARLLPAVEIFAGLVIALIAGGLLLRSLG</sequence>
<feature type="transmembrane region" description="Helical" evidence="13">
    <location>
        <begin position="137"/>
        <end position="155"/>
    </location>
</feature>
<evidence type="ECO:0000313" key="15">
    <source>
        <dbReference type="Proteomes" id="UP001255416"/>
    </source>
</evidence>
<evidence type="ECO:0000256" key="5">
    <source>
        <dbReference type="ARBA" id="ARBA00022475"/>
    </source>
</evidence>
<keyword evidence="3" id="KW-0171">Cobalt transport</keyword>
<evidence type="ECO:0000313" key="14">
    <source>
        <dbReference type="EMBL" id="MDU9004831.1"/>
    </source>
</evidence>